<dbReference type="Pfam" id="PF03466">
    <property type="entry name" value="LysR_substrate"/>
    <property type="match status" value="1"/>
</dbReference>
<name>A0A2R5FAY6_9PROT</name>
<dbReference type="Gene3D" id="1.10.10.10">
    <property type="entry name" value="Winged helix-like DNA-binding domain superfamily/Winged helix DNA-binding domain"/>
    <property type="match status" value="1"/>
</dbReference>
<evidence type="ECO:0000259" key="5">
    <source>
        <dbReference type="PROSITE" id="PS50931"/>
    </source>
</evidence>
<proteinExistence type="inferred from homology"/>
<dbReference type="Proteomes" id="UP000245081">
    <property type="component" value="Unassembled WGS sequence"/>
</dbReference>
<dbReference type="OrthoDB" id="9785745at2"/>
<comment type="caution">
    <text evidence="6">The sequence shown here is derived from an EMBL/GenBank/DDBJ whole genome shotgun (WGS) entry which is preliminary data.</text>
</comment>
<dbReference type="GO" id="GO:0003700">
    <property type="term" value="F:DNA-binding transcription factor activity"/>
    <property type="evidence" value="ECO:0007669"/>
    <property type="project" value="InterPro"/>
</dbReference>
<comment type="similarity">
    <text evidence="1">Belongs to the LysR transcriptional regulatory family.</text>
</comment>
<dbReference type="PANTHER" id="PTHR30126:SF5">
    <property type="entry name" value="HTH-TYPE TRANSCRIPTIONAL ACTIVATOR CMPR"/>
    <property type="match status" value="1"/>
</dbReference>
<organism evidence="6 7">
    <name type="scientific">Novimethylophilus kurashikiensis</name>
    <dbReference type="NCBI Taxonomy" id="1825523"/>
    <lineage>
        <taxon>Bacteria</taxon>
        <taxon>Pseudomonadati</taxon>
        <taxon>Pseudomonadota</taxon>
        <taxon>Betaproteobacteria</taxon>
        <taxon>Nitrosomonadales</taxon>
        <taxon>Methylophilaceae</taxon>
        <taxon>Novimethylophilus</taxon>
    </lineage>
</organism>
<dbReference type="PROSITE" id="PS50931">
    <property type="entry name" value="HTH_LYSR"/>
    <property type="match status" value="1"/>
</dbReference>
<dbReference type="GO" id="GO:0000976">
    <property type="term" value="F:transcription cis-regulatory region binding"/>
    <property type="evidence" value="ECO:0007669"/>
    <property type="project" value="TreeGrafter"/>
</dbReference>
<evidence type="ECO:0000256" key="1">
    <source>
        <dbReference type="ARBA" id="ARBA00009437"/>
    </source>
</evidence>
<evidence type="ECO:0000256" key="3">
    <source>
        <dbReference type="ARBA" id="ARBA00023125"/>
    </source>
</evidence>
<feature type="domain" description="HTH lysR-type" evidence="5">
    <location>
        <begin position="4"/>
        <end position="61"/>
    </location>
</feature>
<keyword evidence="4" id="KW-0804">Transcription</keyword>
<dbReference type="CDD" id="cd08419">
    <property type="entry name" value="PBP2_CbbR_RubisCO_like"/>
    <property type="match status" value="1"/>
</dbReference>
<evidence type="ECO:0000313" key="7">
    <source>
        <dbReference type="Proteomes" id="UP000245081"/>
    </source>
</evidence>
<keyword evidence="2" id="KW-0805">Transcription regulation</keyword>
<dbReference type="PRINTS" id="PR00039">
    <property type="entry name" value="HTHLYSR"/>
</dbReference>
<keyword evidence="3" id="KW-0238">DNA-binding</keyword>
<accession>A0A2R5FAY6</accession>
<dbReference type="AlphaFoldDB" id="A0A2R5FAY6"/>
<protein>
    <submittedName>
        <fullName evidence="6">LysR family transcriptional regulator</fullName>
    </submittedName>
</protein>
<dbReference type="RefSeq" id="WP_109016547.1">
    <property type="nucleotide sequence ID" value="NZ_BDOQ01000018.1"/>
</dbReference>
<dbReference type="Pfam" id="PF00126">
    <property type="entry name" value="HTH_1"/>
    <property type="match status" value="1"/>
</dbReference>
<evidence type="ECO:0000256" key="2">
    <source>
        <dbReference type="ARBA" id="ARBA00023015"/>
    </source>
</evidence>
<sequence>MLHVTLRQLSVFDAVSRHLSYSRAAATLHLTQPAVSMQIKQLEESVGVPLFEQLGKKIYLTEAGKEFGQYCSNILQQLAEAEAMLDDFKGMSGKLSISVASTASYITPHLLAVFCQRHPETKVSLSVTNRENVLHRLTHNETDMVIMGRPPDGLDLDATPFMENRLAIIAPIDHPLAHEQDIPLSRLAEETFLVREQGSGTRITTERFFAERGIRLTTGTEMSTNEAIKQAVQAGMGLGILSLNTVSLELETRRLTVLDVQNFPIVRHWYVVHRKGKRLSTAGQAFKDFLLEDVKL</sequence>
<dbReference type="SUPFAM" id="SSF46785">
    <property type="entry name" value="Winged helix' DNA-binding domain"/>
    <property type="match status" value="1"/>
</dbReference>
<gene>
    <name evidence="6" type="ORF">NMK_3007</name>
</gene>
<dbReference type="SUPFAM" id="SSF53850">
    <property type="entry name" value="Periplasmic binding protein-like II"/>
    <property type="match status" value="1"/>
</dbReference>
<dbReference type="FunFam" id="1.10.10.10:FF:000001">
    <property type="entry name" value="LysR family transcriptional regulator"/>
    <property type="match status" value="1"/>
</dbReference>
<evidence type="ECO:0000256" key="4">
    <source>
        <dbReference type="ARBA" id="ARBA00023163"/>
    </source>
</evidence>
<dbReference type="InterPro" id="IPR036390">
    <property type="entry name" value="WH_DNA-bd_sf"/>
</dbReference>
<keyword evidence="7" id="KW-1185">Reference proteome</keyword>
<dbReference type="PANTHER" id="PTHR30126">
    <property type="entry name" value="HTH-TYPE TRANSCRIPTIONAL REGULATOR"/>
    <property type="match status" value="1"/>
</dbReference>
<dbReference type="InterPro" id="IPR036388">
    <property type="entry name" value="WH-like_DNA-bd_sf"/>
</dbReference>
<dbReference type="EMBL" id="BDOQ01000018">
    <property type="protein sequence ID" value="GBG15400.1"/>
    <property type="molecule type" value="Genomic_DNA"/>
</dbReference>
<evidence type="ECO:0000313" key="6">
    <source>
        <dbReference type="EMBL" id="GBG15400.1"/>
    </source>
</evidence>
<dbReference type="Gene3D" id="3.40.190.290">
    <property type="match status" value="1"/>
</dbReference>
<dbReference type="InterPro" id="IPR005119">
    <property type="entry name" value="LysR_subst-bd"/>
</dbReference>
<dbReference type="InterPro" id="IPR000847">
    <property type="entry name" value="LysR_HTH_N"/>
</dbReference>
<reference evidence="6 7" key="1">
    <citation type="journal article" date="2018" name="Environ. Microbiol.">
        <title>Isolation and genomic characterization of Novimethylophilus kurashikiensis gen. nov. sp. nov., a new lanthanide-dependent methylotrophic species of Methylophilaceae.</title>
        <authorList>
            <person name="Lv H."/>
            <person name="Sahin N."/>
            <person name="Tani A."/>
        </authorList>
    </citation>
    <scope>NUCLEOTIDE SEQUENCE [LARGE SCALE GENOMIC DNA]</scope>
    <source>
        <strain evidence="6 7">La2-4</strain>
    </source>
</reference>